<evidence type="ECO:0000313" key="3">
    <source>
        <dbReference type="EMBL" id="GAA3138404.1"/>
    </source>
</evidence>
<evidence type="ECO:0000256" key="1">
    <source>
        <dbReference type="SAM" id="MobiDB-lite"/>
    </source>
</evidence>
<accession>A0ABP6N768</accession>
<feature type="compositionally biased region" description="Basic residues" evidence="1">
    <location>
        <begin position="151"/>
        <end position="163"/>
    </location>
</feature>
<feature type="region of interest" description="Disordered" evidence="1">
    <location>
        <begin position="138"/>
        <end position="171"/>
    </location>
</feature>
<evidence type="ECO:0000313" key="4">
    <source>
        <dbReference type="Proteomes" id="UP001500320"/>
    </source>
</evidence>
<proteinExistence type="predicted"/>
<dbReference type="Pfam" id="PF09350">
    <property type="entry name" value="DJC28_CD"/>
    <property type="match status" value="1"/>
</dbReference>
<feature type="domain" description="DnaJ homologue subfamily C member 28 conserved" evidence="2">
    <location>
        <begin position="19"/>
        <end position="85"/>
    </location>
</feature>
<dbReference type="Proteomes" id="UP001500320">
    <property type="component" value="Unassembled WGS sequence"/>
</dbReference>
<dbReference type="RefSeq" id="WP_344860135.1">
    <property type="nucleotide sequence ID" value="NZ_BAAAUT010000023.1"/>
</dbReference>
<comment type="caution">
    <text evidence="3">The sequence shown here is derived from an EMBL/GenBank/DDBJ whole genome shotgun (WGS) entry which is preliminary data.</text>
</comment>
<protein>
    <submittedName>
        <fullName evidence="3">DUF1992 domain-containing protein</fullName>
    </submittedName>
</protein>
<gene>
    <name evidence="3" type="ORF">GCM10010466_31690</name>
</gene>
<keyword evidence="4" id="KW-1185">Reference proteome</keyword>
<sequence>MGVGFVTERKPLGVGFETWVDRQIREAAERGEFDDLPGAGKPLPGEGRPYDEMWWIKQKLEAENLSFPLPGTLALRKEAEEARAAAVAARTEAEARRIIEEVNGRIEEGHRKVLSGPPLYQPPFDVEGVVAEWRAAHPAEETPAVPAEPPRRRRSLVRWLRRGRGGDPGSA</sequence>
<organism evidence="3 4">
    <name type="scientific">Planomonospora alba</name>
    <dbReference type="NCBI Taxonomy" id="161354"/>
    <lineage>
        <taxon>Bacteria</taxon>
        <taxon>Bacillati</taxon>
        <taxon>Actinomycetota</taxon>
        <taxon>Actinomycetes</taxon>
        <taxon>Streptosporangiales</taxon>
        <taxon>Streptosporangiaceae</taxon>
        <taxon>Planomonospora</taxon>
    </lineage>
</organism>
<dbReference type="EMBL" id="BAAAUT010000023">
    <property type="protein sequence ID" value="GAA3138404.1"/>
    <property type="molecule type" value="Genomic_DNA"/>
</dbReference>
<dbReference type="InterPro" id="IPR018961">
    <property type="entry name" value="DnaJ_homolog_subfam-C_membr-28"/>
</dbReference>
<name>A0ABP6N768_9ACTN</name>
<evidence type="ECO:0000259" key="2">
    <source>
        <dbReference type="Pfam" id="PF09350"/>
    </source>
</evidence>
<reference evidence="4" key="1">
    <citation type="journal article" date="2019" name="Int. J. Syst. Evol. Microbiol.">
        <title>The Global Catalogue of Microorganisms (GCM) 10K type strain sequencing project: providing services to taxonomists for standard genome sequencing and annotation.</title>
        <authorList>
            <consortium name="The Broad Institute Genomics Platform"/>
            <consortium name="The Broad Institute Genome Sequencing Center for Infectious Disease"/>
            <person name="Wu L."/>
            <person name="Ma J."/>
        </authorList>
    </citation>
    <scope>NUCLEOTIDE SEQUENCE [LARGE SCALE GENOMIC DNA]</scope>
    <source>
        <strain evidence="4">JCM 9373</strain>
    </source>
</reference>